<dbReference type="RefSeq" id="WP_073582508.1">
    <property type="nucleotide sequence ID" value="NZ_CBCSEA010000015.1"/>
</dbReference>
<protein>
    <submittedName>
        <fullName evidence="2">Uncharacterized protein</fullName>
    </submittedName>
</protein>
<proteinExistence type="predicted"/>
<keyword evidence="3" id="KW-1185">Reference proteome</keyword>
<dbReference type="AlphaFoldDB" id="A0A1M7ZW81"/>
<dbReference type="EMBL" id="FRYK01000002">
    <property type="protein sequence ID" value="SHO72867.1"/>
    <property type="molecule type" value="Genomic_DNA"/>
</dbReference>
<evidence type="ECO:0000256" key="1">
    <source>
        <dbReference type="SAM" id="Coils"/>
    </source>
</evidence>
<name>A0A1M7ZW81_9FLAO</name>
<dbReference type="Proteomes" id="UP000184611">
    <property type="component" value="Unassembled WGS sequence"/>
</dbReference>
<dbReference type="STRING" id="416016.SAMN05443547_1211"/>
<accession>A0A1M7ZW81</accession>
<keyword evidence="1" id="KW-0175">Coiled coil</keyword>
<reference evidence="3" key="1">
    <citation type="submission" date="2016-12" db="EMBL/GenBank/DDBJ databases">
        <authorList>
            <person name="Varghese N."/>
            <person name="Submissions S."/>
        </authorList>
    </citation>
    <scope>NUCLEOTIDE SEQUENCE [LARGE SCALE GENOMIC DNA]</scope>
    <source>
        <strain evidence="3">DSM 18830</strain>
    </source>
</reference>
<dbReference type="OrthoDB" id="1399304at2"/>
<gene>
    <name evidence="2" type="ORF">SAMN05443547_1211</name>
</gene>
<feature type="coiled-coil region" evidence="1">
    <location>
        <begin position="64"/>
        <end position="91"/>
    </location>
</feature>
<organism evidence="2 3">
    <name type="scientific">Flavobacterium cucumis</name>
    <dbReference type="NCBI Taxonomy" id="416016"/>
    <lineage>
        <taxon>Bacteria</taxon>
        <taxon>Pseudomonadati</taxon>
        <taxon>Bacteroidota</taxon>
        <taxon>Flavobacteriia</taxon>
        <taxon>Flavobacteriales</taxon>
        <taxon>Flavobacteriaceae</taxon>
        <taxon>Flavobacterium</taxon>
    </lineage>
</organism>
<sequence length="563" mass="65561">MRIISNQNVSDSLINGLFPVIKPNVATNIEKKQQSENENGLKSIHPVITNETMAMTMDAYRIHVATYNATIQEQNKQIEKHNSEVLENRKNLTPVQKEFSRLFISKHFKISDEIQYNQLATEFNNEYGNIVELRKIQTVKYATELFFMQMLHAYQMQLSKRASIHSKFNIAFESPIPSVEINSHEIASFERNGVKSIDATKRTIRNHRNRLQQAGVLQEYEFQGHKKGVKMQINESILHVFDLKTQKIVCIENQSLNPQKGKKFPDNNEDTRTIKDKNKIKENVENNSLGLGTPSAGLSIVFYKNTRSKVKDLTKGGRAENVKVSEKEKTLSDKLTDLIQHPQELAENLALGLYNDFTPIDIRVLVKEAYHGTMTKDDFKEMVIQDFIKSSAKIWRGKNVYTGVWKKTINTMMLDWFKALGTTTFNKHIVVEMLQEYRWRINHARKWFVSHDFKPLFPADYFDLTRTERKEVGFAYTKKAWSKHLKYQQNREVEKRKLEKRVATRKATINSSKEVENKVTQFLKGRMDIETLYNFVAKNHPSHLEKLSEITFKIQSKLHAKLN</sequence>
<evidence type="ECO:0000313" key="2">
    <source>
        <dbReference type="EMBL" id="SHO72867.1"/>
    </source>
</evidence>
<evidence type="ECO:0000313" key="3">
    <source>
        <dbReference type="Proteomes" id="UP000184611"/>
    </source>
</evidence>